<comment type="similarity">
    <text evidence="1">Belongs to the SOS response-associated peptidase family.</text>
</comment>
<keyword evidence="5" id="KW-0190">Covalent protein-DNA linkage</keyword>
<keyword evidence="6" id="KW-0238">DNA-binding</keyword>
<keyword evidence="3" id="KW-0227">DNA damage</keyword>
<comment type="caution">
    <text evidence="9">The sequence shown here is derived from an EMBL/GenBank/DDBJ whole genome shotgun (WGS) entry which is preliminary data.</text>
</comment>
<dbReference type="GO" id="GO:0008233">
    <property type="term" value="F:peptidase activity"/>
    <property type="evidence" value="ECO:0007669"/>
    <property type="project" value="UniProtKB-KW"/>
</dbReference>
<dbReference type="InterPro" id="IPR003738">
    <property type="entry name" value="SRAP"/>
</dbReference>
<evidence type="ECO:0000256" key="7">
    <source>
        <dbReference type="ARBA" id="ARBA00023239"/>
    </source>
</evidence>
<evidence type="ECO:0000256" key="2">
    <source>
        <dbReference type="ARBA" id="ARBA00022670"/>
    </source>
</evidence>
<dbReference type="PANTHER" id="PTHR13604">
    <property type="entry name" value="DC12-RELATED"/>
    <property type="match status" value="1"/>
</dbReference>
<feature type="region of interest" description="Disordered" evidence="8">
    <location>
        <begin position="60"/>
        <end position="138"/>
    </location>
</feature>
<gene>
    <name evidence="9" type="ORF">AAE3_LOCUS8894</name>
</gene>
<dbReference type="Proteomes" id="UP000467700">
    <property type="component" value="Unassembled WGS sequence"/>
</dbReference>
<evidence type="ECO:0000313" key="10">
    <source>
        <dbReference type="Proteomes" id="UP000467700"/>
    </source>
</evidence>
<keyword evidence="4" id="KW-0378">Hydrolase</keyword>
<dbReference type="GO" id="GO:0016829">
    <property type="term" value="F:lyase activity"/>
    <property type="evidence" value="ECO:0007669"/>
    <property type="project" value="UniProtKB-KW"/>
</dbReference>
<keyword evidence="7" id="KW-0456">Lyase</keyword>
<evidence type="ECO:0008006" key="11">
    <source>
        <dbReference type="Google" id="ProtNLM"/>
    </source>
</evidence>
<organism evidence="9 10">
    <name type="scientific">Cyclocybe aegerita</name>
    <name type="common">Black poplar mushroom</name>
    <name type="synonym">Agrocybe aegerita</name>
    <dbReference type="NCBI Taxonomy" id="1973307"/>
    <lineage>
        <taxon>Eukaryota</taxon>
        <taxon>Fungi</taxon>
        <taxon>Dikarya</taxon>
        <taxon>Basidiomycota</taxon>
        <taxon>Agaricomycotina</taxon>
        <taxon>Agaricomycetes</taxon>
        <taxon>Agaricomycetidae</taxon>
        <taxon>Agaricales</taxon>
        <taxon>Agaricineae</taxon>
        <taxon>Bolbitiaceae</taxon>
        <taxon>Cyclocybe</taxon>
    </lineage>
</organism>
<evidence type="ECO:0000256" key="4">
    <source>
        <dbReference type="ARBA" id="ARBA00022801"/>
    </source>
</evidence>
<reference evidence="9 10" key="1">
    <citation type="submission" date="2020-01" db="EMBL/GenBank/DDBJ databases">
        <authorList>
            <person name="Gupta K D."/>
        </authorList>
    </citation>
    <scope>NUCLEOTIDE SEQUENCE [LARGE SCALE GENOMIC DNA]</scope>
</reference>
<dbReference type="OrthoDB" id="2111841at2759"/>
<sequence>MLAFAQSPELWQSAAQILRDQYNIAVCHDESIGMLVKSYFVHSAQRAMVLCRLTSVTPADSHGAAQSQSSKQEDDKVEPLLNSPIEGRAVKEEDKEENQTSVMTLTDSSRLVKKEDDDSKGEGDEDEDEDEEAPPKPEYVLRRMKWNMPSWAGDGTWTYPIARAESMNNRPLTYQWMWTKKKGRCVIVCDGYYQKLTKKQNTNQEESAVAFVRYADRSPLLLAGLYHHDPSDPIPYRFCVISSEKPQFSITTTEPDGSVNPQTTPLALPGERQPVILSTPEDVKLWLDTSSGAYELKHARLLESRYHYERPFVWYLVPSATSPNDPATMLPSSNIDFGEEVVGDDWREQI</sequence>
<keyword evidence="10" id="KW-1185">Reference proteome</keyword>
<keyword evidence="2" id="KW-0645">Protease</keyword>
<evidence type="ECO:0000256" key="8">
    <source>
        <dbReference type="SAM" id="MobiDB-lite"/>
    </source>
</evidence>
<evidence type="ECO:0000256" key="1">
    <source>
        <dbReference type="ARBA" id="ARBA00008136"/>
    </source>
</evidence>
<name>A0A8S0XW36_CYCAE</name>
<dbReference type="GO" id="GO:0006508">
    <property type="term" value="P:proteolysis"/>
    <property type="evidence" value="ECO:0007669"/>
    <property type="project" value="UniProtKB-KW"/>
</dbReference>
<dbReference type="GO" id="GO:0106300">
    <property type="term" value="P:protein-DNA covalent cross-linking repair"/>
    <property type="evidence" value="ECO:0007669"/>
    <property type="project" value="InterPro"/>
</dbReference>
<feature type="compositionally biased region" description="Acidic residues" evidence="8">
    <location>
        <begin position="123"/>
        <end position="132"/>
    </location>
</feature>
<proteinExistence type="inferred from homology"/>
<dbReference type="PANTHER" id="PTHR13604:SF0">
    <property type="entry name" value="ABASIC SITE PROCESSING PROTEIN HMCES"/>
    <property type="match status" value="1"/>
</dbReference>
<feature type="compositionally biased region" description="Polar residues" evidence="8">
    <location>
        <begin position="99"/>
        <end position="109"/>
    </location>
</feature>
<evidence type="ECO:0000256" key="5">
    <source>
        <dbReference type="ARBA" id="ARBA00023124"/>
    </source>
</evidence>
<evidence type="ECO:0000256" key="6">
    <source>
        <dbReference type="ARBA" id="ARBA00023125"/>
    </source>
</evidence>
<evidence type="ECO:0000256" key="3">
    <source>
        <dbReference type="ARBA" id="ARBA00022763"/>
    </source>
</evidence>
<dbReference type="InterPro" id="IPR036590">
    <property type="entry name" value="SRAP-like"/>
</dbReference>
<feature type="compositionally biased region" description="Basic and acidic residues" evidence="8">
    <location>
        <begin position="110"/>
        <end position="122"/>
    </location>
</feature>
<dbReference type="EMBL" id="CACVBS010000056">
    <property type="protein sequence ID" value="CAA7266761.1"/>
    <property type="molecule type" value="Genomic_DNA"/>
</dbReference>
<dbReference type="Pfam" id="PF02586">
    <property type="entry name" value="SRAP"/>
    <property type="match status" value="1"/>
</dbReference>
<dbReference type="GO" id="GO:0003697">
    <property type="term" value="F:single-stranded DNA binding"/>
    <property type="evidence" value="ECO:0007669"/>
    <property type="project" value="InterPro"/>
</dbReference>
<feature type="compositionally biased region" description="Polar residues" evidence="8">
    <location>
        <begin position="60"/>
        <end position="70"/>
    </location>
</feature>
<evidence type="ECO:0000313" key="9">
    <source>
        <dbReference type="EMBL" id="CAA7266761.1"/>
    </source>
</evidence>
<accession>A0A8S0XW36</accession>
<protein>
    <recommendedName>
        <fullName evidence="11">DUF159-domain-containing protein</fullName>
    </recommendedName>
</protein>
<dbReference type="SUPFAM" id="SSF143081">
    <property type="entry name" value="BB1717-like"/>
    <property type="match status" value="1"/>
</dbReference>
<dbReference type="Gene3D" id="3.90.1680.10">
    <property type="entry name" value="SOS response associated peptidase-like"/>
    <property type="match status" value="1"/>
</dbReference>
<dbReference type="AlphaFoldDB" id="A0A8S0XW36"/>